<reference evidence="2 3" key="1">
    <citation type="submission" date="2024-09" db="EMBL/GenBank/DDBJ databases">
        <authorList>
            <person name="Sun Q."/>
            <person name="Mori K."/>
        </authorList>
    </citation>
    <scope>NUCLEOTIDE SEQUENCE [LARGE SCALE GENOMIC DNA]</scope>
    <source>
        <strain evidence="2 3">ATCC 51272</strain>
    </source>
</reference>
<dbReference type="Proteomes" id="UP001589688">
    <property type="component" value="Unassembled WGS sequence"/>
</dbReference>
<dbReference type="EMBL" id="JBHLZF010000001">
    <property type="protein sequence ID" value="MFB9896558.1"/>
    <property type="molecule type" value="Genomic_DNA"/>
</dbReference>
<gene>
    <name evidence="2" type="ORF">ACFFK8_01640</name>
</gene>
<dbReference type="PROSITE" id="PS51257">
    <property type="entry name" value="PROKAR_LIPOPROTEIN"/>
    <property type="match status" value="1"/>
</dbReference>
<name>A0ABV5ZGR8_9BACT</name>
<feature type="signal peptide" evidence="1">
    <location>
        <begin position="1"/>
        <end position="19"/>
    </location>
</feature>
<proteinExistence type="predicted"/>
<dbReference type="RefSeq" id="WP_005846230.1">
    <property type="nucleotide sequence ID" value="NZ_JADU01000011.1"/>
</dbReference>
<sequence>MKKILSLALILLGALGASACTPAKKEIREVESMNLQTLDRIDNNHMFSLKAGEMVIIGLQQLMENTQCSVDLDAMCIYVKQDFLELCTPRSNYGIKGSLALYSCPMITFENDSRNK</sequence>
<keyword evidence="1" id="KW-0732">Signal</keyword>
<evidence type="ECO:0008006" key="4">
    <source>
        <dbReference type="Google" id="ProtNLM"/>
    </source>
</evidence>
<keyword evidence="3" id="KW-1185">Reference proteome</keyword>
<accession>A0ABV5ZGR8</accession>
<evidence type="ECO:0000256" key="1">
    <source>
        <dbReference type="SAM" id="SignalP"/>
    </source>
</evidence>
<protein>
    <recommendedName>
        <fullName evidence="4">Lipoprotein</fullName>
    </recommendedName>
</protein>
<comment type="caution">
    <text evidence="2">The sequence shown here is derived from an EMBL/GenBank/DDBJ whole genome shotgun (WGS) entry which is preliminary data.</text>
</comment>
<evidence type="ECO:0000313" key="2">
    <source>
        <dbReference type="EMBL" id="MFB9896558.1"/>
    </source>
</evidence>
<organism evidence="2 3">
    <name type="scientific">Hallella seregens ATCC 51272</name>
    <dbReference type="NCBI Taxonomy" id="1336250"/>
    <lineage>
        <taxon>Bacteria</taxon>
        <taxon>Pseudomonadati</taxon>
        <taxon>Bacteroidota</taxon>
        <taxon>Bacteroidia</taxon>
        <taxon>Bacteroidales</taxon>
        <taxon>Prevotellaceae</taxon>
        <taxon>Hallella</taxon>
    </lineage>
</organism>
<feature type="chain" id="PRO_5045101043" description="Lipoprotein" evidence="1">
    <location>
        <begin position="20"/>
        <end position="116"/>
    </location>
</feature>
<evidence type="ECO:0000313" key="3">
    <source>
        <dbReference type="Proteomes" id="UP001589688"/>
    </source>
</evidence>